<comment type="caution">
    <text evidence="16">The sequence shown here is derived from an EMBL/GenBank/DDBJ whole genome shotgun (WGS) entry which is preliminary data.</text>
</comment>
<evidence type="ECO:0000256" key="12">
    <source>
        <dbReference type="ARBA" id="ARBA00070128"/>
    </source>
</evidence>
<dbReference type="InterPro" id="IPR005118">
    <property type="entry name" value="TRCF_C"/>
</dbReference>
<evidence type="ECO:0000256" key="11">
    <source>
        <dbReference type="ARBA" id="ARBA00061399"/>
    </source>
</evidence>
<dbReference type="PANTHER" id="PTHR47964:SF1">
    <property type="entry name" value="ATP-DEPENDENT DNA HELICASE HOMOLOG RECG, CHLOROPLASTIC"/>
    <property type="match status" value="1"/>
</dbReference>
<dbReference type="InterPro" id="IPR014001">
    <property type="entry name" value="Helicase_ATP-bd"/>
</dbReference>
<protein>
    <recommendedName>
        <fullName evidence="12 13">Transcription-repair-coupling factor</fullName>
        <shortName evidence="13">TRCF</shortName>
        <ecNumber evidence="13">3.6.4.-</ecNumber>
    </recommendedName>
</protein>
<comment type="similarity">
    <text evidence="11 13">In the C-terminal section; belongs to the helicase family. RecG subfamily.</text>
</comment>
<dbReference type="InterPro" id="IPR036101">
    <property type="entry name" value="CarD-like/TRCF_RID_sf"/>
</dbReference>
<dbReference type="Pfam" id="PF03461">
    <property type="entry name" value="TRCF"/>
    <property type="match status" value="1"/>
</dbReference>
<dbReference type="PANTHER" id="PTHR47964">
    <property type="entry name" value="ATP-DEPENDENT DNA HELICASE HOMOLOG RECG, CHLOROPLASTIC"/>
    <property type="match status" value="1"/>
</dbReference>
<dbReference type="PROSITE" id="PS51194">
    <property type="entry name" value="HELICASE_CTER"/>
    <property type="match status" value="1"/>
</dbReference>
<evidence type="ECO:0000256" key="4">
    <source>
        <dbReference type="ARBA" id="ARBA00022763"/>
    </source>
</evidence>
<dbReference type="GO" id="GO:0000716">
    <property type="term" value="P:transcription-coupled nucleotide-excision repair, DNA damage recognition"/>
    <property type="evidence" value="ECO:0007669"/>
    <property type="project" value="UniProtKB-UniRule"/>
</dbReference>
<dbReference type="InterPro" id="IPR011545">
    <property type="entry name" value="DEAD/DEAH_box_helicase_dom"/>
</dbReference>
<comment type="subcellular location">
    <subcellularLocation>
        <location evidence="1 13">Cytoplasm</location>
    </subcellularLocation>
</comment>
<keyword evidence="4 13" id="KW-0227">DNA damage</keyword>
<dbReference type="SMART" id="SM00490">
    <property type="entry name" value="HELICc"/>
    <property type="match status" value="1"/>
</dbReference>
<dbReference type="GO" id="GO:0003684">
    <property type="term" value="F:damaged DNA binding"/>
    <property type="evidence" value="ECO:0007669"/>
    <property type="project" value="InterPro"/>
</dbReference>
<accession>A0A2N5X4U0</accession>
<dbReference type="OrthoDB" id="9804325at2"/>
<dbReference type="NCBIfam" id="TIGR00580">
    <property type="entry name" value="mfd"/>
    <property type="match status" value="1"/>
</dbReference>
<dbReference type="GO" id="GO:0005737">
    <property type="term" value="C:cytoplasm"/>
    <property type="evidence" value="ECO:0007669"/>
    <property type="project" value="UniProtKB-SubCell"/>
</dbReference>
<dbReference type="RefSeq" id="WP_084179788.1">
    <property type="nucleotide sequence ID" value="NZ_PKUS01000007.1"/>
</dbReference>
<dbReference type="GO" id="GO:0006355">
    <property type="term" value="P:regulation of DNA-templated transcription"/>
    <property type="evidence" value="ECO:0007669"/>
    <property type="project" value="UniProtKB-UniRule"/>
</dbReference>
<reference evidence="16 17" key="1">
    <citation type="submission" date="2018-01" db="EMBL/GenBank/DDBJ databases">
        <title>The draft genome sequence of Halioglobus lutimaris HF004.</title>
        <authorList>
            <person name="Du Z.-J."/>
            <person name="Shi M.-J."/>
        </authorList>
    </citation>
    <scope>NUCLEOTIDE SEQUENCE [LARGE SCALE GENOMIC DNA]</scope>
    <source>
        <strain evidence="16 17">HF004</strain>
    </source>
</reference>
<dbReference type="InterPro" id="IPR037235">
    <property type="entry name" value="TRCF-like_C_D7"/>
</dbReference>
<keyword evidence="9 13" id="KW-0234">DNA repair</keyword>
<evidence type="ECO:0000313" key="16">
    <source>
        <dbReference type="EMBL" id="PLW69493.1"/>
    </source>
</evidence>
<dbReference type="SMART" id="SM00487">
    <property type="entry name" value="DEXDc"/>
    <property type="match status" value="1"/>
</dbReference>
<evidence type="ECO:0000256" key="2">
    <source>
        <dbReference type="ARBA" id="ARBA00022490"/>
    </source>
</evidence>
<keyword evidence="8 13" id="KW-0238">DNA-binding</keyword>
<dbReference type="Gene3D" id="3.90.1150.50">
    <property type="entry name" value="Transcription-repair-coupling factor, D7 domain"/>
    <property type="match status" value="1"/>
</dbReference>
<evidence type="ECO:0000256" key="5">
    <source>
        <dbReference type="ARBA" id="ARBA00022801"/>
    </source>
</evidence>
<dbReference type="SUPFAM" id="SSF143517">
    <property type="entry name" value="TRCF domain-like"/>
    <property type="match status" value="1"/>
</dbReference>
<keyword evidence="5 13" id="KW-0378">Hydrolase</keyword>
<dbReference type="InterPro" id="IPR047112">
    <property type="entry name" value="RecG/Mfd"/>
</dbReference>
<dbReference type="HAMAP" id="MF_00969">
    <property type="entry name" value="TRCF"/>
    <property type="match status" value="1"/>
</dbReference>
<name>A0A2N5X4U0_9GAMM</name>
<proteinExistence type="inferred from homology"/>
<dbReference type="GO" id="GO:0005524">
    <property type="term" value="F:ATP binding"/>
    <property type="evidence" value="ECO:0007669"/>
    <property type="project" value="UniProtKB-UniRule"/>
</dbReference>
<gene>
    <name evidence="13" type="primary">mfd</name>
    <name evidence="16" type="ORF">C0039_08195</name>
</gene>
<comment type="function">
    <text evidence="13">Couples transcription and DNA repair by recognizing RNA polymerase (RNAP) stalled at DNA lesions. Mediates ATP-dependent release of RNAP and its truncated transcript from the DNA, and recruitment of nucleotide excision repair machinery to the damaged site.</text>
</comment>
<dbReference type="SUPFAM" id="SSF52540">
    <property type="entry name" value="P-loop containing nucleoside triphosphate hydrolases"/>
    <property type="match status" value="4"/>
</dbReference>
<dbReference type="Gene3D" id="3.30.2060.10">
    <property type="entry name" value="Penicillin-binding protein 1b domain"/>
    <property type="match status" value="1"/>
</dbReference>
<evidence type="ECO:0000256" key="8">
    <source>
        <dbReference type="ARBA" id="ARBA00023125"/>
    </source>
</evidence>
<dbReference type="AlphaFoldDB" id="A0A2N5X4U0"/>
<dbReference type="SMART" id="SM00982">
    <property type="entry name" value="TRCF"/>
    <property type="match status" value="1"/>
</dbReference>
<dbReference type="SMART" id="SM01058">
    <property type="entry name" value="CarD_TRCF"/>
    <property type="match status" value="1"/>
</dbReference>
<dbReference type="PROSITE" id="PS51192">
    <property type="entry name" value="HELICASE_ATP_BIND_1"/>
    <property type="match status" value="1"/>
</dbReference>
<dbReference type="Pfam" id="PF00270">
    <property type="entry name" value="DEAD"/>
    <property type="match status" value="1"/>
</dbReference>
<feature type="domain" description="Helicase C-terminal" evidence="15">
    <location>
        <begin position="792"/>
        <end position="954"/>
    </location>
</feature>
<dbReference type="Proteomes" id="UP000235005">
    <property type="component" value="Unassembled WGS sequence"/>
</dbReference>
<evidence type="ECO:0000256" key="13">
    <source>
        <dbReference type="HAMAP-Rule" id="MF_00969"/>
    </source>
</evidence>
<feature type="domain" description="Helicase ATP-binding" evidence="14">
    <location>
        <begin position="618"/>
        <end position="779"/>
    </location>
</feature>
<evidence type="ECO:0000256" key="7">
    <source>
        <dbReference type="ARBA" id="ARBA00022840"/>
    </source>
</evidence>
<dbReference type="Gene3D" id="2.40.10.170">
    <property type="match status" value="1"/>
</dbReference>
<evidence type="ECO:0000256" key="3">
    <source>
        <dbReference type="ARBA" id="ARBA00022741"/>
    </source>
</evidence>
<evidence type="ECO:0000313" key="17">
    <source>
        <dbReference type="Proteomes" id="UP000235005"/>
    </source>
</evidence>
<evidence type="ECO:0000256" key="9">
    <source>
        <dbReference type="ARBA" id="ARBA00023204"/>
    </source>
</evidence>
<dbReference type="GO" id="GO:0016787">
    <property type="term" value="F:hydrolase activity"/>
    <property type="evidence" value="ECO:0007669"/>
    <property type="project" value="UniProtKB-KW"/>
</dbReference>
<evidence type="ECO:0000259" key="14">
    <source>
        <dbReference type="PROSITE" id="PS51192"/>
    </source>
</evidence>
<dbReference type="InterPro" id="IPR001650">
    <property type="entry name" value="Helicase_C-like"/>
</dbReference>
<dbReference type="Gene3D" id="3.40.50.300">
    <property type="entry name" value="P-loop containing nucleotide triphosphate hydrolases"/>
    <property type="match status" value="2"/>
</dbReference>
<dbReference type="InterPro" id="IPR003711">
    <property type="entry name" value="CarD-like/TRCF_RID"/>
</dbReference>
<dbReference type="CDD" id="cd18810">
    <property type="entry name" value="SF2_C_TRCF"/>
    <property type="match status" value="1"/>
</dbReference>
<dbReference type="FunFam" id="3.40.50.300:FF:000546">
    <property type="entry name" value="Transcription-repair-coupling factor"/>
    <property type="match status" value="1"/>
</dbReference>
<dbReference type="InterPro" id="IPR027417">
    <property type="entry name" value="P-loop_NTPase"/>
</dbReference>
<evidence type="ECO:0000256" key="6">
    <source>
        <dbReference type="ARBA" id="ARBA00022806"/>
    </source>
</evidence>
<dbReference type="CDD" id="cd17991">
    <property type="entry name" value="DEXHc_TRCF"/>
    <property type="match status" value="1"/>
</dbReference>
<evidence type="ECO:0000256" key="1">
    <source>
        <dbReference type="ARBA" id="ARBA00004496"/>
    </source>
</evidence>
<dbReference type="InterPro" id="IPR048635">
    <property type="entry name" value="MFD_D3"/>
</dbReference>
<sequence>MFTALIQDTPWPEKPGTRTAVGPFYGGSDARCIAELASPGQLLVVITADTSSALALERELPFYLDGDLEILAFPDWETLPYDNFSPHQDIISERLSTLHRLPHCRGGILVVPVPTLMHRLPPTHYVAGSSLVLEEGQSIDLDSFRRDLERNGYRNVDTVFEHGEFALRGSLFDIYPMGSSLPFRIDLLDDEVDTLRTFDPENQLTVDKVSAINLLPAREYPLDSRAITRFQMNWWETFDVDHDSCPTYSEVSAGRSPGGCEYYLPLFFEHCATLFDYFPDNTALIVTGDHHHAAEHFWHEVGSRFEEYGIDPRRPLLPPRQGFTPVEEFYHLLGKFPVLELRHTAEAPVHQKTAVLPPPDLATDQTVSSAAANLAGFINEHGGPVLLCAETAGRREILLQSLREHGLTPPTTSNWHSFLASGEPFAIATAPLDRGLYFGPGKPTLVCEAQLFGNRVAQRRRRRASAEATNANVFRDINELREGVPVVHLEHGVGRYVGLQSLTVDEQETEFLTLEYARGSTLYVPVASLHLISRYAGSDPDLAPLHTLGSEQWDKARRKASEKANDIAAQLLEVYARREARKGFAFEVDPITYDQFSAAFPFEETPDQEVTIKAVIDDMRNPRVMDRLVCGDVGFGKTEVAMRAAFVATQNRKQVAVLVPTTLLAQQHFSSFSDRFADWPVNVEVVSRFKSAAQMREVSKRIAEGKIDILVGTHKLLQSDFHFDDLGLLIIDEEHRFGVKQKEAIKALRSEVDILTLTATPIPRTLNMALGGMRDLSIIATPPARRLSIKTFVREHNVALIKEAVLRETLRGGQVYYLHNEVKSIEESARKLRELVPELTVGVAHGQMRETELEQVMSAFYHQRHHILLCTTIIETGIDIPNANTIIIERADKFGLAQLHQLRGRVGRSHHQAYAYLLTPPRSAITADAGKRLEAIEAAGDLGAGYMLATHDLEIRGAGELLGDEQSGQIHSVGFSLYMDMLERAVAALKRGEIPDVDAPLDAGTEVNLHVPALIPGDYLPDINTRLVLYKRIAAAADDDQLRELQVEMIDRFGLLPEQVSNLFLVSRLRLRAESLGIRAIEAGASGGSIDFKENTRVNPMSLVNLVQSDPRSYKLAGATRLRFEQDLDDKAQRVQYVETLLDRFANDATENAA</sequence>
<comment type="similarity">
    <text evidence="10 13">In the N-terminal section; belongs to the UvrB family.</text>
</comment>
<dbReference type="NCBIfam" id="NF007966">
    <property type="entry name" value="PRK10689.1"/>
    <property type="match status" value="1"/>
</dbReference>
<keyword evidence="2 13" id="KW-0963">Cytoplasm</keyword>
<dbReference type="EC" id="3.6.4.-" evidence="13"/>
<keyword evidence="7 13" id="KW-0067">ATP-binding</keyword>
<dbReference type="SUPFAM" id="SSF141259">
    <property type="entry name" value="CarD-like"/>
    <property type="match status" value="1"/>
</dbReference>
<dbReference type="InterPro" id="IPR004576">
    <property type="entry name" value="Mfd"/>
</dbReference>
<dbReference type="Pfam" id="PF02559">
    <property type="entry name" value="CarD_TRCF_RID"/>
    <property type="match status" value="1"/>
</dbReference>
<evidence type="ECO:0000256" key="10">
    <source>
        <dbReference type="ARBA" id="ARBA00061104"/>
    </source>
</evidence>
<evidence type="ECO:0000259" key="15">
    <source>
        <dbReference type="PROSITE" id="PS51194"/>
    </source>
</evidence>
<dbReference type="Gene3D" id="3.40.50.11140">
    <property type="match status" value="1"/>
</dbReference>
<dbReference type="GO" id="GO:0003678">
    <property type="term" value="F:DNA helicase activity"/>
    <property type="evidence" value="ECO:0007669"/>
    <property type="project" value="TreeGrafter"/>
</dbReference>
<dbReference type="Pfam" id="PF21132">
    <property type="entry name" value="MFD_D3"/>
    <property type="match status" value="1"/>
</dbReference>
<organism evidence="16 17">
    <name type="scientific">Pseudohalioglobus lutimaris</name>
    <dbReference type="NCBI Taxonomy" id="1737061"/>
    <lineage>
        <taxon>Bacteria</taxon>
        <taxon>Pseudomonadati</taxon>
        <taxon>Pseudomonadota</taxon>
        <taxon>Gammaproteobacteria</taxon>
        <taxon>Cellvibrionales</taxon>
        <taxon>Halieaceae</taxon>
        <taxon>Pseudohalioglobus</taxon>
    </lineage>
</organism>
<dbReference type="Pfam" id="PF00271">
    <property type="entry name" value="Helicase_C"/>
    <property type="match status" value="1"/>
</dbReference>
<keyword evidence="17" id="KW-1185">Reference proteome</keyword>
<dbReference type="Pfam" id="PF17757">
    <property type="entry name" value="UvrB_inter"/>
    <property type="match status" value="1"/>
</dbReference>
<keyword evidence="6" id="KW-0347">Helicase</keyword>
<dbReference type="Gene3D" id="3.40.50.11180">
    <property type="match status" value="1"/>
</dbReference>
<dbReference type="InterPro" id="IPR041471">
    <property type="entry name" value="UvrB_inter"/>
</dbReference>
<keyword evidence="3 13" id="KW-0547">Nucleotide-binding</keyword>
<dbReference type="EMBL" id="PKUS01000007">
    <property type="protein sequence ID" value="PLW69493.1"/>
    <property type="molecule type" value="Genomic_DNA"/>
</dbReference>
<dbReference type="FunFam" id="3.40.50.300:FF:000300">
    <property type="entry name" value="Transcription-repair-coupling factor"/>
    <property type="match status" value="1"/>
</dbReference>